<proteinExistence type="predicted"/>
<name>A0M4N3_CHRFK</name>
<dbReference type="STRING" id="411154.GFO_2622"/>
<dbReference type="AlphaFoldDB" id="A0M4N3"/>
<organism evidence="1 2">
    <name type="scientific">Christiangramia forsetii (strain DSM 17595 / CGMCC 1.15422 / KT0803)</name>
    <name type="common">Gramella forsetii</name>
    <dbReference type="NCBI Taxonomy" id="411154"/>
    <lineage>
        <taxon>Bacteria</taxon>
        <taxon>Pseudomonadati</taxon>
        <taxon>Bacteroidota</taxon>
        <taxon>Flavobacteriia</taxon>
        <taxon>Flavobacteriales</taxon>
        <taxon>Flavobacteriaceae</taxon>
        <taxon>Christiangramia</taxon>
    </lineage>
</organism>
<dbReference type="HOGENOM" id="CLU_2879563_0_0_10"/>
<dbReference type="KEGG" id="gfo:GFO_2622"/>
<reference evidence="1 2" key="1">
    <citation type="journal article" date="2006" name="Environ. Microbiol.">
        <title>Whole genome analysis of the marine Bacteroidetes'Gramella forsetii' reveals adaptations to degradation of polymeric organic matter.</title>
        <authorList>
            <person name="Bauer M."/>
            <person name="Kube M."/>
            <person name="Teeling H."/>
            <person name="Richter M."/>
            <person name="Lombardot T."/>
            <person name="Allers E."/>
            <person name="Wuerdemann C.A."/>
            <person name="Quast C."/>
            <person name="Kuhl H."/>
            <person name="Knaust F."/>
            <person name="Woebken D."/>
            <person name="Bischof K."/>
            <person name="Mussmann M."/>
            <person name="Choudhuri J.V."/>
            <person name="Meyer F."/>
            <person name="Reinhardt R."/>
            <person name="Amann R.I."/>
            <person name="Gloeckner F.O."/>
        </authorList>
    </citation>
    <scope>NUCLEOTIDE SEQUENCE [LARGE SCALE GENOMIC DNA]</scope>
    <source>
        <strain evidence="1 2">KT0803</strain>
    </source>
</reference>
<dbReference type="EMBL" id="CU207366">
    <property type="protein sequence ID" value="CAL67578.1"/>
    <property type="molecule type" value="Genomic_DNA"/>
</dbReference>
<gene>
    <name evidence="1" type="ordered locus">GFO_2622</name>
</gene>
<evidence type="ECO:0000313" key="1">
    <source>
        <dbReference type="EMBL" id="CAL67578.1"/>
    </source>
</evidence>
<accession>A0M4N3</accession>
<protein>
    <submittedName>
        <fullName evidence="1">Uncharacterized protein</fullName>
    </submittedName>
</protein>
<dbReference type="Proteomes" id="UP000000755">
    <property type="component" value="Chromosome"/>
</dbReference>
<sequence>MNYGYNNMASMKNNYFQYLLMKNDYFFRGSRVIFSKYECMIIRFGQETTSYIIQNFCISLFFL</sequence>
<evidence type="ECO:0000313" key="2">
    <source>
        <dbReference type="Proteomes" id="UP000000755"/>
    </source>
</evidence>